<accession>A0A839Z164</accession>
<sequence>MNFDYLSELPVWQGLAIALLVVAAMEVTAYATHRWIMHGKWGWGWHASHHEPHDGYWEKNDLYALVFAGLSISLFAIGALFSVIVWYVGLGVALYGLLYFLAHDGLVHGRLPFRIVPKTGYLQRLYQAHRLHHAVKGREGCVSFGFLYAPPVRKLKAELKRRGIEA</sequence>
<comment type="similarity">
    <text evidence="1">Belongs to the sterol desaturase family.</text>
</comment>
<keyword evidence="2" id="KW-0125">Carotenoid biosynthesis</keyword>
<evidence type="ECO:0000256" key="2">
    <source>
        <dbReference type="ARBA" id="ARBA00022746"/>
    </source>
</evidence>
<evidence type="ECO:0000313" key="6">
    <source>
        <dbReference type="EMBL" id="MBB3763797.1"/>
    </source>
</evidence>
<reference evidence="6 7" key="1">
    <citation type="submission" date="2020-08" db="EMBL/GenBank/DDBJ databases">
        <title>Genomic Encyclopedia of Type Strains, Phase IV (KMG-IV): sequencing the most valuable type-strain genomes for metagenomic binning, comparative biology and taxonomic classification.</title>
        <authorList>
            <person name="Goeker M."/>
        </authorList>
    </citation>
    <scope>NUCLEOTIDE SEQUENCE [LARGE SCALE GENOMIC DNA]</scope>
    <source>
        <strain evidence="6 7">DSM 24194</strain>
    </source>
</reference>
<evidence type="ECO:0000313" key="7">
    <source>
        <dbReference type="Proteomes" id="UP000578569"/>
    </source>
</evidence>
<dbReference type="EMBL" id="JACICF010000001">
    <property type="protein sequence ID" value="MBB3763797.1"/>
    <property type="molecule type" value="Genomic_DNA"/>
</dbReference>
<organism evidence="6 7">
    <name type="scientific">Sphingomicrobium lutaoense</name>
    <dbReference type="NCBI Taxonomy" id="515949"/>
    <lineage>
        <taxon>Bacteria</taxon>
        <taxon>Pseudomonadati</taxon>
        <taxon>Pseudomonadota</taxon>
        <taxon>Alphaproteobacteria</taxon>
        <taxon>Sphingomonadales</taxon>
        <taxon>Sphingomonadaceae</taxon>
        <taxon>Sphingomicrobium</taxon>
    </lineage>
</organism>
<dbReference type="InterPro" id="IPR045019">
    <property type="entry name" value="BETA-OHASE-like"/>
</dbReference>
<feature type="transmembrane region" description="Helical" evidence="4">
    <location>
        <begin position="62"/>
        <end position="78"/>
    </location>
</feature>
<evidence type="ECO:0000256" key="4">
    <source>
        <dbReference type="SAM" id="Phobius"/>
    </source>
</evidence>
<dbReference type="GO" id="GO:0010291">
    <property type="term" value="F:beta-carotene 3-hydroxylase activity"/>
    <property type="evidence" value="ECO:0007669"/>
    <property type="project" value="UniProtKB-EC"/>
</dbReference>
<dbReference type="PANTHER" id="PTHR31899">
    <property type="entry name" value="BETA-CAROTENE 3-HYDROXYLASE 1, CHLOROPLASTIC"/>
    <property type="match status" value="1"/>
</dbReference>
<name>A0A839Z164_9SPHN</name>
<dbReference type="EC" id="1.14.15.24" evidence="6"/>
<keyword evidence="4" id="KW-0472">Membrane</keyword>
<dbReference type="InterPro" id="IPR006694">
    <property type="entry name" value="Fatty_acid_hydroxylase"/>
</dbReference>
<dbReference type="GO" id="GO:0016123">
    <property type="term" value="P:xanthophyll biosynthetic process"/>
    <property type="evidence" value="ECO:0007669"/>
    <property type="project" value="TreeGrafter"/>
</dbReference>
<feature type="domain" description="Fatty acid hydroxylase" evidence="5">
    <location>
        <begin position="19"/>
        <end position="145"/>
    </location>
</feature>
<feature type="transmembrane region" description="Helical" evidence="4">
    <location>
        <begin position="84"/>
        <end position="102"/>
    </location>
</feature>
<dbReference type="Pfam" id="PF04116">
    <property type="entry name" value="FA_hydroxylase"/>
    <property type="match status" value="1"/>
</dbReference>
<dbReference type="AlphaFoldDB" id="A0A839Z164"/>
<dbReference type="RefSeq" id="WP_183933116.1">
    <property type="nucleotide sequence ID" value="NZ_JACICF010000001.1"/>
</dbReference>
<proteinExistence type="inferred from homology"/>
<evidence type="ECO:0000256" key="1">
    <source>
        <dbReference type="ARBA" id="ARBA00009324"/>
    </source>
</evidence>
<gene>
    <name evidence="6" type="ORF">FHS50_000820</name>
</gene>
<evidence type="ECO:0000259" key="5">
    <source>
        <dbReference type="Pfam" id="PF04116"/>
    </source>
</evidence>
<evidence type="ECO:0000256" key="3">
    <source>
        <dbReference type="ARBA" id="ARBA00023002"/>
    </source>
</evidence>
<keyword evidence="4" id="KW-0812">Transmembrane</keyword>
<dbReference type="PANTHER" id="PTHR31899:SF9">
    <property type="entry name" value="BETA-CAROTENE 3-HYDROXYLASE 1, CHLOROPLASTIC"/>
    <property type="match status" value="1"/>
</dbReference>
<dbReference type="Proteomes" id="UP000578569">
    <property type="component" value="Unassembled WGS sequence"/>
</dbReference>
<feature type="transmembrane region" description="Helical" evidence="4">
    <location>
        <begin position="12"/>
        <end position="31"/>
    </location>
</feature>
<keyword evidence="7" id="KW-1185">Reference proteome</keyword>
<protein>
    <submittedName>
        <fullName evidence="6">Beta-carotene 3-hydroxylase</fullName>
        <ecNumber evidence="6">1.14.15.24</ecNumber>
    </submittedName>
</protein>
<dbReference type="GO" id="GO:0016119">
    <property type="term" value="P:carotene metabolic process"/>
    <property type="evidence" value="ECO:0007669"/>
    <property type="project" value="TreeGrafter"/>
</dbReference>
<comment type="caution">
    <text evidence="6">The sequence shown here is derived from an EMBL/GenBank/DDBJ whole genome shotgun (WGS) entry which is preliminary data.</text>
</comment>
<dbReference type="GO" id="GO:0005506">
    <property type="term" value="F:iron ion binding"/>
    <property type="evidence" value="ECO:0007669"/>
    <property type="project" value="InterPro"/>
</dbReference>
<keyword evidence="3 6" id="KW-0560">Oxidoreductase</keyword>
<keyword evidence="4" id="KW-1133">Transmembrane helix</keyword>